<comment type="caution">
    <text evidence="5">The sequence shown here is derived from an EMBL/GenBank/DDBJ whole genome shotgun (WGS) entry which is preliminary data.</text>
</comment>
<organism evidence="5 6">
    <name type="scientific">Candidatus Magnetoglobus multicellularis str. Araruama</name>
    <dbReference type="NCBI Taxonomy" id="890399"/>
    <lineage>
        <taxon>Bacteria</taxon>
        <taxon>Pseudomonadati</taxon>
        <taxon>Thermodesulfobacteriota</taxon>
        <taxon>Desulfobacteria</taxon>
        <taxon>Desulfobacterales</taxon>
        <taxon>Desulfobacteraceae</taxon>
        <taxon>Candidatus Magnetoglobus</taxon>
    </lineage>
</organism>
<proteinExistence type="predicted"/>
<dbReference type="SUPFAM" id="SSF56300">
    <property type="entry name" value="Metallo-dependent phosphatases"/>
    <property type="match status" value="1"/>
</dbReference>
<dbReference type="Gene3D" id="3.60.21.10">
    <property type="match status" value="1"/>
</dbReference>
<dbReference type="GO" id="GO:0003993">
    <property type="term" value="F:acid phosphatase activity"/>
    <property type="evidence" value="ECO:0007669"/>
    <property type="project" value="InterPro"/>
</dbReference>
<evidence type="ECO:0000256" key="2">
    <source>
        <dbReference type="SAM" id="MobiDB-lite"/>
    </source>
</evidence>
<evidence type="ECO:0000256" key="3">
    <source>
        <dbReference type="SAM" id="SignalP"/>
    </source>
</evidence>
<dbReference type="PANTHER" id="PTHR22953:SF153">
    <property type="entry name" value="PURPLE ACID PHOSPHATASE"/>
    <property type="match status" value="1"/>
</dbReference>
<gene>
    <name evidence="5" type="ORF">OMM_09063</name>
</gene>
<evidence type="ECO:0000259" key="4">
    <source>
        <dbReference type="Pfam" id="PF00149"/>
    </source>
</evidence>
<feature type="region of interest" description="Disordered" evidence="2">
    <location>
        <begin position="27"/>
        <end position="47"/>
    </location>
</feature>
<dbReference type="InterPro" id="IPR008963">
    <property type="entry name" value="Purple_acid_Pase-like_N"/>
</dbReference>
<feature type="domain" description="Calcineurin-like phosphoesterase" evidence="4">
    <location>
        <begin position="307"/>
        <end position="567"/>
    </location>
</feature>
<accession>A0A1V1P5L9</accession>
<evidence type="ECO:0000313" key="5">
    <source>
        <dbReference type="EMBL" id="ETR70110.1"/>
    </source>
</evidence>
<dbReference type="InterPro" id="IPR039331">
    <property type="entry name" value="PAPs-like"/>
</dbReference>
<dbReference type="Proteomes" id="UP000189670">
    <property type="component" value="Unassembled WGS sequence"/>
</dbReference>
<feature type="chain" id="PRO_5010708294" description="Calcineurin-like phosphoesterase domain-containing protein" evidence="3">
    <location>
        <begin position="25"/>
        <end position="669"/>
    </location>
</feature>
<dbReference type="Pfam" id="PF00149">
    <property type="entry name" value="Metallophos"/>
    <property type="match status" value="1"/>
</dbReference>
<dbReference type="EMBL" id="ATBP01000487">
    <property type="protein sequence ID" value="ETR70110.1"/>
    <property type="molecule type" value="Genomic_DNA"/>
</dbReference>
<feature type="signal peptide" evidence="3">
    <location>
        <begin position="1"/>
        <end position="24"/>
    </location>
</feature>
<evidence type="ECO:0000256" key="1">
    <source>
        <dbReference type="ARBA" id="ARBA00022729"/>
    </source>
</evidence>
<dbReference type="PANTHER" id="PTHR22953">
    <property type="entry name" value="ACID PHOSPHATASE RELATED"/>
    <property type="match status" value="1"/>
</dbReference>
<protein>
    <recommendedName>
        <fullName evidence="4">Calcineurin-like phosphoesterase domain-containing protein</fullName>
    </recommendedName>
</protein>
<sequence length="669" mass="74872">MFKNLLTISLFIFFCAGIYSGCNSQDSYAEAPEESTDKQTANQTGLPVDASTLDAGNPFYPPMSISYSDLHNIKATGDGNGLTIDLSNSELWGKVHTGPYPFEAGDSDFDYINYAASADIAGGIAGLPISKFYYALYDANSWNIGGKSTVSPTIAYRLELFSGTSQKGMFGSFVSFKKENDGTYTKLPTIIEGPFVTLKCSDEPTLMTIVWRTDELCNSQVFFGKRRFEKLTEYKKEHCIEIDNLVPDTSYEYYVVSEAEDGRQVLSNQYTVQTAPEKGKDNIKFVYTSDSYVTSGGGESSYIGCNMEILRDIAANAYRDNAEFIIFGGDLVNGFQTSKEDLIFQYRAWKQIMSGFWNTRPVYTGMGNHEFLMNSYLDYTPDPENPHFVTLDKWPYETDSSEAVFKQEFYNPTNGPVPSDPRRPTYEENVYSFQYGSVLVLSVNTDYWQSTNFNSMNNSADFGGCPMGYIMEDQLTWIEQTLDSAENDSTIKYIFIFTHSPVLPYMKHVADGMWWDGNNDVRAKTRNSDTGELEESALGMIEVRDRFLLAVTTSTKVAAILTSHEHGYHRTLISKYTLIGVLSDDKKTIDTNAVNPRLTNATWHIMCGGAGSGFNAEDEGATPWRPQRVTSHTGYVLIETSEDKVGMKFLGGISRQVLDELDDLMAVKQ</sequence>
<evidence type="ECO:0000313" key="6">
    <source>
        <dbReference type="Proteomes" id="UP000189670"/>
    </source>
</evidence>
<reference evidence="6" key="1">
    <citation type="submission" date="2012-11" db="EMBL/GenBank/DDBJ databases">
        <authorList>
            <person name="Lucero-Rivera Y.E."/>
            <person name="Tovar-Ramirez D."/>
        </authorList>
    </citation>
    <scope>NUCLEOTIDE SEQUENCE [LARGE SCALE GENOMIC DNA]</scope>
    <source>
        <strain evidence="6">Araruama</strain>
    </source>
</reference>
<name>A0A1V1P5L9_9BACT</name>
<dbReference type="InterPro" id="IPR029052">
    <property type="entry name" value="Metallo-depent_PP-like"/>
</dbReference>
<dbReference type="SUPFAM" id="SSF49363">
    <property type="entry name" value="Purple acid phosphatase, N-terminal domain"/>
    <property type="match status" value="1"/>
</dbReference>
<dbReference type="InterPro" id="IPR004843">
    <property type="entry name" value="Calcineurin-like_PHP"/>
</dbReference>
<dbReference type="GO" id="GO:0046872">
    <property type="term" value="F:metal ion binding"/>
    <property type="evidence" value="ECO:0007669"/>
    <property type="project" value="InterPro"/>
</dbReference>
<keyword evidence="1 3" id="KW-0732">Signal</keyword>
<dbReference type="AlphaFoldDB" id="A0A1V1P5L9"/>